<reference evidence="1 2" key="1">
    <citation type="submission" date="2017-06" db="EMBL/GenBank/DDBJ databases">
        <title>Celeribacter sp. TSPH2 complete genome sequence.</title>
        <authorList>
            <person name="Woo J.-H."/>
            <person name="Kim H.-S."/>
        </authorList>
    </citation>
    <scope>NUCLEOTIDE SEQUENCE [LARGE SCALE GENOMIC DNA]</scope>
    <source>
        <strain evidence="1 2">TSPH2</strain>
    </source>
</reference>
<dbReference type="Pfam" id="PF13665">
    <property type="entry name" value="Tox-PAAR-like"/>
    <property type="match status" value="1"/>
</dbReference>
<dbReference type="OrthoDB" id="8052205at2"/>
<dbReference type="KEGG" id="ceh:CEW89_04900"/>
<proteinExistence type="predicted"/>
<evidence type="ECO:0000313" key="1">
    <source>
        <dbReference type="EMBL" id="ATG46964.1"/>
    </source>
</evidence>
<dbReference type="AlphaFoldDB" id="A0A291GA78"/>
<name>A0A291GA78_9RHOB</name>
<protein>
    <submittedName>
        <fullName evidence="1">Uncharacterized protein</fullName>
    </submittedName>
</protein>
<dbReference type="STRING" id="1758178.GCA_001550095_00704"/>
<evidence type="ECO:0000313" key="2">
    <source>
        <dbReference type="Proteomes" id="UP000217935"/>
    </source>
</evidence>
<accession>A0A291GA78</accession>
<sequence>MGVTIAVNGLTISHKGSGGSHMNSAPDVCKTPGKGDPVPYSIKADNGSLVKGTETVKADGGQMIATSPSEFASCTGDGGGSMGGVASGTFLKQSNWITYSPNVYAEGNNICRLSDKLFMNNRNTICGNSGQREAGLGSGDPVMDALCKIFCEAREEWQKCRGKPGCKRPSILARDKVNAALDSAGSPLRRALGNSIGAAERTLYAAGDKALDLGRKFYTQSGLREAMKRAVTRAIGRAGVNRLKSMGKRFWLRAVPFLGQIATGLDVAMTAMDVYNIIDGAVDMLDNALRIQPDFATLDADGAVTNIYDFKFDAPGYQDEMSPDQRRLYEQVTDGKVIEVDNATCGCDRGRGASVPMG</sequence>
<dbReference type="EMBL" id="CP022196">
    <property type="protein sequence ID" value="ATG46964.1"/>
    <property type="molecule type" value="Genomic_DNA"/>
</dbReference>
<dbReference type="Proteomes" id="UP000217935">
    <property type="component" value="Chromosome"/>
</dbReference>
<keyword evidence="2" id="KW-1185">Reference proteome</keyword>
<gene>
    <name evidence="1" type="ORF">CEW89_04900</name>
</gene>
<dbReference type="RefSeq" id="WP_096805119.1">
    <property type="nucleotide sequence ID" value="NZ_CP022196.1"/>
</dbReference>
<organism evidence="1 2">
    <name type="scientific">Celeribacter ethanolicus</name>
    <dbReference type="NCBI Taxonomy" id="1758178"/>
    <lineage>
        <taxon>Bacteria</taxon>
        <taxon>Pseudomonadati</taxon>
        <taxon>Pseudomonadota</taxon>
        <taxon>Alphaproteobacteria</taxon>
        <taxon>Rhodobacterales</taxon>
        <taxon>Roseobacteraceae</taxon>
        <taxon>Celeribacter</taxon>
    </lineage>
</organism>